<protein>
    <submittedName>
        <fullName evidence="1">Reverse transcriptase</fullName>
    </submittedName>
</protein>
<dbReference type="EMBL" id="SMMG02000007">
    <property type="protein sequence ID" value="KAA3465498.1"/>
    <property type="molecule type" value="Genomic_DNA"/>
</dbReference>
<evidence type="ECO:0000313" key="2">
    <source>
        <dbReference type="Proteomes" id="UP000325315"/>
    </source>
</evidence>
<keyword evidence="2" id="KW-1185">Reference proteome</keyword>
<comment type="caution">
    <text evidence="1">The sequence shown here is derived from an EMBL/GenBank/DDBJ whole genome shotgun (WGS) entry which is preliminary data.</text>
</comment>
<dbReference type="GO" id="GO:0003964">
    <property type="term" value="F:RNA-directed DNA polymerase activity"/>
    <property type="evidence" value="ECO:0007669"/>
    <property type="project" value="UniProtKB-KW"/>
</dbReference>
<sequence>MFLKRKEWRELEALMAQFWWQKSRGTNGMHWCSWEKLCYLKKDGGMGFRDLEKFNITLLAKQG</sequence>
<dbReference type="AlphaFoldDB" id="A0A5B6V8K7"/>
<keyword evidence="1" id="KW-0808">Transferase</keyword>
<proteinExistence type="predicted"/>
<dbReference type="Proteomes" id="UP000325315">
    <property type="component" value="Unassembled WGS sequence"/>
</dbReference>
<dbReference type="OrthoDB" id="999992at2759"/>
<name>A0A5B6V8K7_9ROSI</name>
<gene>
    <name evidence="1" type="ORF">EPI10_000657</name>
</gene>
<accession>A0A5B6V8K7</accession>
<reference evidence="2" key="1">
    <citation type="journal article" date="2019" name="Plant Biotechnol. J.">
        <title>Genome sequencing of the Australian wild diploid species Gossypium australe highlights disease resistance and delayed gland morphogenesis.</title>
        <authorList>
            <person name="Cai Y."/>
            <person name="Cai X."/>
            <person name="Wang Q."/>
            <person name="Wang P."/>
            <person name="Zhang Y."/>
            <person name="Cai C."/>
            <person name="Xu Y."/>
            <person name="Wang K."/>
            <person name="Zhou Z."/>
            <person name="Wang C."/>
            <person name="Geng S."/>
            <person name="Li B."/>
            <person name="Dong Q."/>
            <person name="Hou Y."/>
            <person name="Wang H."/>
            <person name="Ai P."/>
            <person name="Liu Z."/>
            <person name="Yi F."/>
            <person name="Sun M."/>
            <person name="An G."/>
            <person name="Cheng J."/>
            <person name="Zhang Y."/>
            <person name="Shi Q."/>
            <person name="Xie Y."/>
            <person name="Shi X."/>
            <person name="Chang Y."/>
            <person name="Huang F."/>
            <person name="Chen Y."/>
            <person name="Hong S."/>
            <person name="Mi L."/>
            <person name="Sun Q."/>
            <person name="Zhang L."/>
            <person name="Zhou B."/>
            <person name="Peng R."/>
            <person name="Zhang X."/>
            <person name="Liu F."/>
        </authorList>
    </citation>
    <scope>NUCLEOTIDE SEQUENCE [LARGE SCALE GENOMIC DNA]</scope>
    <source>
        <strain evidence="2">cv. PA1801</strain>
    </source>
</reference>
<keyword evidence="1" id="KW-0548">Nucleotidyltransferase</keyword>
<organism evidence="1 2">
    <name type="scientific">Gossypium australe</name>
    <dbReference type="NCBI Taxonomy" id="47621"/>
    <lineage>
        <taxon>Eukaryota</taxon>
        <taxon>Viridiplantae</taxon>
        <taxon>Streptophyta</taxon>
        <taxon>Embryophyta</taxon>
        <taxon>Tracheophyta</taxon>
        <taxon>Spermatophyta</taxon>
        <taxon>Magnoliopsida</taxon>
        <taxon>eudicotyledons</taxon>
        <taxon>Gunneridae</taxon>
        <taxon>Pentapetalae</taxon>
        <taxon>rosids</taxon>
        <taxon>malvids</taxon>
        <taxon>Malvales</taxon>
        <taxon>Malvaceae</taxon>
        <taxon>Malvoideae</taxon>
        <taxon>Gossypium</taxon>
    </lineage>
</organism>
<keyword evidence="1" id="KW-0695">RNA-directed DNA polymerase</keyword>
<evidence type="ECO:0000313" key="1">
    <source>
        <dbReference type="EMBL" id="KAA3465498.1"/>
    </source>
</evidence>